<reference evidence="1 3" key="2">
    <citation type="submission" date="2020-07" db="EMBL/GenBank/DDBJ databases">
        <title>Identification of Halomonas strains.</title>
        <authorList>
            <person name="Xiao Z."/>
            <person name="Shen J."/>
        </authorList>
    </citation>
    <scope>NUCLEOTIDE SEQUENCE [LARGE SCALE GENOMIC DNA]</scope>
    <source>
        <strain evidence="1 3">DSM 17331</strain>
    </source>
</reference>
<evidence type="ECO:0000313" key="1">
    <source>
        <dbReference type="EMBL" id="MBA2781253.1"/>
    </source>
</evidence>
<evidence type="ECO:0000313" key="4">
    <source>
        <dbReference type="Proteomes" id="UP000814353"/>
    </source>
</evidence>
<sequence>MEQGVALDPAKGGETLCLILESSKLLATCIETIADGLDTDSFCCVTDIPLKDLPSHSPYYGKVAIGFKAEAVHRSFVPVLYIPKQNLPAVKRLIPNPELQRMAGEFFGCGPGFWEQQGMKMLHQAERNKHEVVEIKQEEVGGFLANFLKITDFDSDPQNTYYREREWRCIGDFQFDKTDIEAIVAPKETLPMIRKKLSELGITETSVLAWEFIEDA</sequence>
<evidence type="ECO:0000313" key="3">
    <source>
        <dbReference type="Proteomes" id="UP000518091"/>
    </source>
</evidence>
<dbReference type="RefSeq" id="WP_181517121.1">
    <property type="nucleotide sequence ID" value="NZ_JABFUB010000048.1"/>
</dbReference>
<accession>A0A7W0AFJ5</accession>
<proteinExistence type="predicted"/>
<reference evidence="2 4" key="1">
    <citation type="submission" date="2020-05" db="EMBL/GenBank/DDBJ databases">
        <title>Comparative genomic analysis of denitrifying bacteria from Halomonas genus.</title>
        <authorList>
            <person name="Wang L."/>
            <person name="Shao Z."/>
        </authorList>
    </citation>
    <scope>NUCLEOTIDE SEQUENCE [LARGE SCALE GENOMIC DNA]</scope>
    <source>
        <strain evidence="2 4">DSM 17331</strain>
    </source>
</reference>
<name>A0A7W0AFJ5_9GAMM</name>
<gene>
    <name evidence="1" type="ORF">H1D44_20515</name>
    <name evidence="2" type="ORF">HOP48_20640</name>
</gene>
<comment type="caution">
    <text evidence="1">The sequence shown here is derived from an EMBL/GenBank/DDBJ whole genome shotgun (WGS) entry which is preliminary data.</text>
</comment>
<dbReference type="EMBL" id="JABFUB010000048">
    <property type="protein sequence ID" value="MCG6663927.1"/>
    <property type="molecule type" value="Genomic_DNA"/>
</dbReference>
<dbReference type="Proteomes" id="UP000518091">
    <property type="component" value="Unassembled WGS sequence"/>
</dbReference>
<keyword evidence="4" id="KW-1185">Reference proteome</keyword>
<dbReference type="AlphaFoldDB" id="A0A7W0AFJ5"/>
<protein>
    <submittedName>
        <fullName evidence="1">Uncharacterized protein</fullName>
    </submittedName>
</protein>
<dbReference type="Proteomes" id="UP000814353">
    <property type="component" value="Unassembled WGS sequence"/>
</dbReference>
<dbReference type="InterPro" id="IPR021223">
    <property type="entry name" value="AbiGi"/>
</dbReference>
<evidence type="ECO:0000313" key="2">
    <source>
        <dbReference type="EMBL" id="MCG6663927.1"/>
    </source>
</evidence>
<dbReference type="EMBL" id="JACEFT010000066">
    <property type="protein sequence ID" value="MBA2781253.1"/>
    <property type="molecule type" value="Genomic_DNA"/>
</dbReference>
<organism evidence="1 3">
    <name type="scientific">Billgrantia kenyensis</name>
    <dbReference type="NCBI Taxonomy" id="321266"/>
    <lineage>
        <taxon>Bacteria</taxon>
        <taxon>Pseudomonadati</taxon>
        <taxon>Pseudomonadota</taxon>
        <taxon>Gammaproteobacteria</taxon>
        <taxon>Oceanospirillales</taxon>
        <taxon>Halomonadaceae</taxon>
        <taxon>Billgrantia</taxon>
    </lineage>
</organism>
<dbReference type="Pfam" id="PF10899">
    <property type="entry name" value="AbiGi"/>
    <property type="match status" value="1"/>
</dbReference>